<dbReference type="AlphaFoldDB" id="A0A383EQH5"/>
<dbReference type="EMBL" id="UINC01227612">
    <property type="protein sequence ID" value="SVE58570.1"/>
    <property type="molecule type" value="Genomic_DNA"/>
</dbReference>
<gene>
    <name evidence="1" type="ORF">METZ01_LOCUS511424</name>
</gene>
<proteinExistence type="predicted"/>
<accession>A0A383EQH5</accession>
<protein>
    <submittedName>
        <fullName evidence="1">Uncharacterized protein</fullName>
    </submittedName>
</protein>
<name>A0A383EQH5_9ZZZZ</name>
<reference evidence="1" key="1">
    <citation type="submission" date="2018-05" db="EMBL/GenBank/DDBJ databases">
        <authorList>
            <person name="Lanie J.A."/>
            <person name="Ng W.-L."/>
            <person name="Kazmierczak K.M."/>
            <person name="Andrzejewski T.M."/>
            <person name="Davidsen T.M."/>
            <person name="Wayne K.J."/>
            <person name="Tettelin H."/>
            <person name="Glass J.I."/>
            <person name="Rusch D."/>
            <person name="Podicherti R."/>
            <person name="Tsui H.-C.T."/>
            <person name="Winkler M.E."/>
        </authorList>
    </citation>
    <scope>NUCLEOTIDE SEQUENCE</scope>
</reference>
<organism evidence="1">
    <name type="scientific">marine metagenome</name>
    <dbReference type="NCBI Taxonomy" id="408172"/>
    <lineage>
        <taxon>unclassified sequences</taxon>
        <taxon>metagenomes</taxon>
        <taxon>ecological metagenomes</taxon>
    </lineage>
</organism>
<sequence length="44" mass="5067">MKPVVHFAHSFFENMRINLGCRYIRMAQHLLNGTQVGASFQKMG</sequence>
<feature type="non-terminal residue" evidence="1">
    <location>
        <position position="44"/>
    </location>
</feature>
<evidence type="ECO:0000313" key="1">
    <source>
        <dbReference type="EMBL" id="SVE58570.1"/>
    </source>
</evidence>